<dbReference type="InterPro" id="IPR036737">
    <property type="entry name" value="OmpA-like_sf"/>
</dbReference>
<organism evidence="7 8">
    <name type="scientific">Fibrella aquatilis</name>
    <dbReference type="NCBI Taxonomy" id="2817059"/>
    <lineage>
        <taxon>Bacteria</taxon>
        <taxon>Pseudomonadati</taxon>
        <taxon>Bacteroidota</taxon>
        <taxon>Cytophagia</taxon>
        <taxon>Cytophagales</taxon>
        <taxon>Spirosomataceae</taxon>
        <taxon>Fibrella</taxon>
    </lineage>
</organism>
<dbReference type="PANTHER" id="PTHR30329">
    <property type="entry name" value="STATOR ELEMENT OF FLAGELLAR MOTOR COMPLEX"/>
    <property type="match status" value="1"/>
</dbReference>
<dbReference type="Gene3D" id="3.30.1330.60">
    <property type="entry name" value="OmpA-like domain"/>
    <property type="match status" value="1"/>
</dbReference>
<evidence type="ECO:0000259" key="6">
    <source>
        <dbReference type="PROSITE" id="PS51123"/>
    </source>
</evidence>
<dbReference type="PANTHER" id="PTHR30329:SF21">
    <property type="entry name" value="LIPOPROTEIN YIAD-RELATED"/>
    <property type="match status" value="1"/>
</dbReference>
<evidence type="ECO:0000313" key="8">
    <source>
        <dbReference type="Proteomes" id="UP000664795"/>
    </source>
</evidence>
<dbReference type="EMBL" id="JAFMYU010000001">
    <property type="protein sequence ID" value="MBO0929692.1"/>
    <property type="molecule type" value="Genomic_DNA"/>
</dbReference>
<dbReference type="InterPro" id="IPR011042">
    <property type="entry name" value="6-blade_b-propeller_TolB-like"/>
</dbReference>
<evidence type="ECO:0000256" key="1">
    <source>
        <dbReference type="ARBA" id="ARBA00004442"/>
    </source>
</evidence>
<evidence type="ECO:0000256" key="5">
    <source>
        <dbReference type="SAM" id="MobiDB-lite"/>
    </source>
</evidence>
<protein>
    <submittedName>
        <fullName evidence="7">OmpA family protein</fullName>
    </submittedName>
</protein>
<keyword evidence="8" id="KW-1185">Reference proteome</keyword>
<keyword evidence="3" id="KW-0998">Cell outer membrane</keyword>
<dbReference type="Pfam" id="PF07676">
    <property type="entry name" value="PD40"/>
    <property type="match status" value="2"/>
</dbReference>
<dbReference type="InterPro" id="IPR006665">
    <property type="entry name" value="OmpA-like"/>
</dbReference>
<evidence type="ECO:0000256" key="3">
    <source>
        <dbReference type="ARBA" id="ARBA00023237"/>
    </source>
</evidence>
<comment type="caution">
    <text evidence="7">The sequence shown here is derived from an EMBL/GenBank/DDBJ whole genome shotgun (WGS) entry which is preliminary data.</text>
</comment>
<sequence length="692" mass="76606">MSIHNMSLLPPAQPANRWAWLLIWLLTGLIPGRAQGIQWASKVVGYSSEGRGDGGGQQFQVSQILGAPSIYPRTGVSPCAWSPISVDGAPEEWITVAVANTRPVRQVLIAETANPGAIVRVILTDMYGKEHIIFDEKDAAFRATKMPVDPLLRITVADSTLEGRQVKVVLNPSRTKGLNQIDAIGLSHLTGAVVPGIRVSPDTPASLTKESLGRSINTPGQEVAPVISPDGRVLYLTRNNHKGNTGQPGKQDVWYSVLGPDRFWSEAQNIGAPINTNDNNAISGISPDGKTVYLINVYRPDGSMSFGISKSTMSKTGWTMPRECKITNNYNKHKDNQLEFTVSPDGKTMLLAVQRNDVIGDRDLYVSFRQPDLTWSEPRTLGPMVNTADSESSPFLAVDNRTLYFTSLGRPGFGNGDIYVTRRQDDSWTNWSEPENLGPAVNTPEWDGYFTIPASGDYAYLSSRANSLGEDDIFRLKLYPAIRPDPVAIVSGQVLDAISKKPVATEVVSDLFENNKEFAKVEYDPETGEYKMVLPTQKAYQLTARKDGYFPASETLDLSNDKRFRDIKRNLYLMPIQAGAKMILRGVRFAQSEAQLLPGSEAELDRVLDLMKQHPDMEILLEGHTDNQGEWAPNMKLAEDRVKTVKEYLTAKGITENRVQTKAWGPSKPIASNESEDKRKLNRRVEFTILKL</sequence>
<name>A0A939JUE3_9BACT</name>
<dbReference type="PROSITE" id="PS51123">
    <property type="entry name" value="OMPA_2"/>
    <property type="match status" value="1"/>
</dbReference>
<evidence type="ECO:0000256" key="4">
    <source>
        <dbReference type="PROSITE-ProRule" id="PRU00473"/>
    </source>
</evidence>
<dbReference type="CDD" id="cd15482">
    <property type="entry name" value="Sialidase_non-viral"/>
    <property type="match status" value="1"/>
</dbReference>
<dbReference type="Gene3D" id="2.120.10.30">
    <property type="entry name" value="TolB, C-terminal domain"/>
    <property type="match status" value="1"/>
</dbReference>
<dbReference type="SUPFAM" id="SSF103088">
    <property type="entry name" value="OmpA-like"/>
    <property type="match status" value="1"/>
</dbReference>
<dbReference type="GO" id="GO:0009279">
    <property type="term" value="C:cell outer membrane"/>
    <property type="evidence" value="ECO:0007669"/>
    <property type="project" value="UniProtKB-SubCell"/>
</dbReference>
<dbReference type="SUPFAM" id="SSF82171">
    <property type="entry name" value="DPP6 N-terminal domain-like"/>
    <property type="match status" value="1"/>
</dbReference>
<feature type="compositionally biased region" description="Polar residues" evidence="5">
    <location>
        <begin position="204"/>
        <end position="220"/>
    </location>
</feature>
<evidence type="ECO:0000256" key="2">
    <source>
        <dbReference type="ARBA" id="ARBA00023136"/>
    </source>
</evidence>
<dbReference type="RefSeq" id="WP_207333645.1">
    <property type="nucleotide sequence ID" value="NZ_JAFMYU010000001.1"/>
</dbReference>
<feature type="domain" description="OmpA-like" evidence="6">
    <location>
        <begin position="576"/>
        <end position="692"/>
    </location>
</feature>
<dbReference type="InterPro" id="IPR011659">
    <property type="entry name" value="WD40"/>
</dbReference>
<proteinExistence type="predicted"/>
<dbReference type="InterPro" id="IPR050330">
    <property type="entry name" value="Bact_OuterMem_StrucFunc"/>
</dbReference>
<accession>A0A939JUE3</accession>
<evidence type="ECO:0000313" key="7">
    <source>
        <dbReference type="EMBL" id="MBO0929692.1"/>
    </source>
</evidence>
<reference evidence="7 8" key="1">
    <citation type="submission" date="2021-03" db="EMBL/GenBank/DDBJ databases">
        <title>Fibrella sp. HMF5036 genome sequencing and assembly.</title>
        <authorList>
            <person name="Kang H."/>
            <person name="Kim H."/>
            <person name="Bae S."/>
            <person name="Joh K."/>
        </authorList>
    </citation>
    <scope>NUCLEOTIDE SEQUENCE [LARGE SCALE GENOMIC DNA]</scope>
    <source>
        <strain evidence="7 8">HMF5036</strain>
    </source>
</reference>
<dbReference type="PRINTS" id="PR01021">
    <property type="entry name" value="OMPADOMAIN"/>
</dbReference>
<dbReference type="AlphaFoldDB" id="A0A939JUE3"/>
<keyword evidence="2 4" id="KW-0472">Membrane</keyword>
<dbReference type="Proteomes" id="UP000664795">
    <property type="component" value="Unassembled WGS sequence"/>
</dbReference>
<gene>
    <name evidence="7" type="ORF">J2I48_01735</name>
</gene>
<dbReference type="InterPro" id="IPR006664">
    <property type="entry name" value="OMP_bac"/>
</dbReference>
<dbReference type="CDD" id="cd07185">
    <property type="entry name" value="OmpA_C-like"/>
    <property type="match status" value="1"/>
</dbReference>
<comment type="subcellular location">
    <subcellularLocation>
        <location evidence="1">Cell outer membrane</location>
    </subcellularLocation>
</comment>
<feature type="region of interest" description="Disordered" evidence="5">
    <location>
        <begin position="204"/>
        <end position="223"/>
    </location>
</feature>
<dbReference type="Pfam" id="PF00691">
    <property type="entry name" value="OmpA"/>
    <property type="match status" value="1"/>
</dbReference>
<dbReference type="Gene3D" id="2.60.40.1120">
    <property type="entry name" value="Carboxypeptidase-like, regulatory domain"/>
    <property type="match status" value="1"/>
</dbReference>